<reference evidence="5 6" key="1">
    <citation type="submission" date="2016-10" db="EMBL/GenBank/DDBJ databases">
        <authorList>
            <person name="Cai Z."/>
        </authorList>
    </citation>
    <scope>NUCLEOTIDE SEQUENCE [LARGE SCALE GENOMIC DNA]</scope>
</reference>
<evidence type="ECO:0000256" key="1">
    <source>
        <dbReference type="ARBA" id="ARBA00004747"/>
    </source>
</evidence>
<organism evidence="5 6">
    <name type="scientific">Tetradesmus obliquus</name>
    <name type="common">Green alga</name>
    <name type="synonym">Acutodesmus obliquus</name>
    <dbReference type="NCBI Taxonomy" id="3088"/>
    <lineage>
        <taxon>Eukaryota</taxon>
        <taxon>Viridiplantae</taxon>
        <taxon>Chlorophyta</taxon>
        <taxon>core chlorophytes</taxon>
        <taxon>Chlorophyceae</taxon>
        <taxon>CS clade</taxon>
        <taxon>Sphaeropleales</taxon>
        <taxon>Scenedesmaceae</taxon>
        <taxon>Tetradesmus</taxon>
    </lineage>
</organism>
<evidence type="ECO:0000256" key="3">
    <source>
        <dbReference type="SAM" id="MobiDB-lite"/>
    </source>
</evidence>
<dbReference type="PANTHER" id="PTHR43064">
    <property type="entry name" value="PHOSPHORIBOSYLAMINOIMIDAZOLE CARBOXYLASE-RELATED"/>
    <property type="match status" value="1"/>
</dbReference>
<feature type="domain" description="PurE" evidence="4">
    <location>
        <begin position="145"/>
        <end position="293"/>
    </location>
</feature>
<dbReference type="GO" id="GO:0016787">
    <property type="term" value="F:hydrolase activity"/>
    <property type="evidence" value="ECO:0007669"/>
    <property type="project" value="InterPro"/>
</dbReference>
<accession>A0A383V6B0</accession>
<dbReference type="UniPathway" id="UPA00074">
    <property type="reaction ID" value="UER00130"/>
</dbReference>
<dbReference type="SMART" id="SM01001">
    <property type="entry name" value="AIRC"/>
    <property type="match status" value="1"/>
</dbReference>
<dbReference type="GO" id="GO:0006189">
    <property type="term" value="P:'de novo' IMP biosynthetic process"/>
    <property type="evidence" value="ECO:0007669"/>
    <property type="project" value="UniProtKB-UniPathway"/>
</dbReference>
<dbReference type="STRING" id="3088.A0A383V6B0"/>
<dbReference type="InterPro" id="IPR039476">
    <property type="entry name" value="P2CMN_synthase_LarB"/>
</dbReference>
<evidence type="ECO:0000259" key="4">
    <source>
        <dbReference type="SMART" id="SM01001"/>
    </source>
</evidence>
<gene>
    <name evidence="5" type="ORF">BQ4739_LOCUS1200</name>
</gene>
<keyword evidence="6" id="KW-1185">Reference proteome</keyword>
<dbReference type="AlphaFoldDB" id="A0A383V6B0"/>
<name>A0A383V6B0_TETOB</name>
<dbReference type="GO" id="GO:0004638">
    <property type="term" value="F:phosphoribosylaminoimidazole carboxylase activity"/>
    <property type="evidence" value="ECO:0007669"/>
    <property type="project" value="UniProtKB-EC"/>
</dbReference>
<evidence type="ECO:0000256" key="2">
    <source>
        <dbReference type="ARBA" id="ARBA00012329"/>
    </source>
</evidence>
<protein>
    <recommendedName>
        <fullName evidence="2">phosphoribosylaminoimidazole carboxylase</fullName>
        <ecNumber evidence="2">4.1.1.21</ecNumber>
    </recommendedName>
</protein>
<dbReference type="PANTHER" id="PTHR43064:SF1">
    <property type="entry name" value="SLL1489 PROTEIN"/>
    <property type="match status" value="1"/>
</dbReference>
<proteinExistence type="predicted"/>
<dbReference type="InterPro" id="IPR000031">
    <property type="entry name" value="PurE_dom"/>
</dbReference>
<dbReference type="EMBL" id="FNXT01000088">
    <property type="protein sequence ID" value="SZX60671.1"/>
    <property type="molecule type" value="Genomic_DNA"/>
</dbReference>
<evidence type="ECO:0000313" key="6">
    <source>
        <dbReference type="Proteomes" id="UP000256970"/>
    </source>
</evidence>
<sequence>MSALMQPGFKSVQQAGRPCRAGRSRTRQATVQATMLRSHPELEQSYAKSAPINAFAAPQAVSSRPVASRAFPPIISSTARSADDVANDVAAQLEQHPQALVSGVEPDMYASLRKLVPGVQYHARAKMLIIKPQDSPAPKQQRLPGSVCVISAGPEDQAAADQVKVAAEHMGCYVMSKQNISTRNMPQLMEQMQALQAADVVVVIAGLDSGLPGVVCGLVDAPVIAVPTSNGASNGLQGLGNLVAAVSSCAPGVSVVNIDGTVSAAVMASRILRTAAARVEKLTAAAAAAAAAAPSNGNGAPRGAVANNVVPAFEALTLPTAQAAAAAAAV</sequence>
<dbReference type="EC" id="4.1.1.21" evidence="2"/>
<dbReference type="Proteomes" id="UP000256970">
    <property type="component" value="Unassembled WGS sequence"/>
</dbReference>
<dbReference type="SUPFAM" id="SSF52255">
    <property type="entry name" value="N5-CAIR mutase (phosphoribosylaminoimidazole carboxylase, PurE)"/>
    <property type="match status" value="1"/>
</dbReference>
<evidence type="ECO:0000313" key="5">
    <source>
        <dbReference type="EMBL" id="SZX60671.1"/>
    </source>
</evidence>
<dbReference type="Gene3D" id="3.40.50.1970">
    <property type="match status" value="1"/>
</dbReference>
<comment type="pathway">
    <text evidence="1">Purine metabolism; IMP biosynthesis via de novo pathway; 5-amino-1-(5-phospho-D-ribosyl)imidazole-4-carboxylate from 5-amino-1-(5-phospho-D-ribosyl)imidazole (carboxylase route): step 1/1.</text>
</comment>
<dbReference type="Pfam" id="PF00731">
    <property type="entry name" value="AIRC"/>
    <property type="match status" value="1"/>
</dbReference>
<feature type="region of interest" description="Disordered" evidence="3">
    <location>
        <begin position="1"/>
        <end position="26"/>
    </location>
</feature>